<dbReference type="Gene3D" id="3.30.1070.10">
    <property type="entry name" value="Cell division topological specificity factor MinE"/>
    <property type="match status" value="1"/>
</dbReference>
<dbReference type="Proteomes" id="UP001212160">
    <property type="component" value="Unassembled WGS sequence"/>
</dbReference>
<dbReference type="EMBL" id="JAPRAY010000009">
    <property type="protein sequence ID" value="MCZ0667411.1"/>
    <property type="molecule type" value="Genomic_DNA"/>
</dbReference>
<dbReference type="AlphaFoldDB" id="A0A2N5PHB4"/>
<keyword evidence="15" id="KW-0132">Cell division</keyword>
<evidence type="ECO:0000313" key="4">
    <source>
        <dbReference type="EMBL" id="MCB5618664.1"/>
    </source>
</evidence>
<dbReference type="Proteomes" id="UP001297422">
    <property type="component" value="Unassembled WGS sequence"/>
</dbReference>
<dbReference type="Proteomes" id="UP001211731">
    <property type="component" value="Unassembled WGS sequence"/>
</dbReference>
<dbReference type="Proteomes" id="UP000285610">
    <property type="component" value="Unassembled WGS sequence"/>
</dbReference>
<dbReference type="Proteomes" id="UP001079535">
    <property type="component" value="Unassembled WGS sequence"/>
</dbReference>
<organism evidence="15 28">
    <name type="scientific">Mediterraneibacter gnavus</name>
    <name type="common">Ruminococcus gnavus</name>
    <dbReference type="NCBI Taxonomy" id="33038"/>
    <lineage>
        <taxon>Bacteria</taxon>
        <taxon>Bacillati</taxon>
        <taxon>Bacillota</taxon>
        <taxon>Clostridia</taxon>
        <taxon>Lachnospirales</taxon>
        <taxon>Lachnospiraceae</taxon>
        <taxon>Mediterraneibacter</taxon>
    </lineage>
</organism>
<evidence type="ECO:0000313" key="36">
    <source>
        <dbReference type="Proteomes" id="UP000285697"/>
    </source>
</evidence>
<dbReference type="Proteomes" id="UP000235093">
    <property type="component" value="Unassembled WGS sequence"/>
</dbReference>
<dbReference type="EMBL" id="JAPRBD010000001">
    <property type="protein sequence ID" value="MCZ0688452.1"/>
    <property type="molecule type" value="Genomic_DNA"/>
</dbReference>
<dbReference type="Proteomes" id="UP001148455">
    <property type="component" value="Unassembled WGS sequence"/>
</dbReference>
<evidence type="ECO:0000313" key="18">
    <source>
        <dbReference type="EMBL" id="RGM23993.1"/>
    </source>
</evidence>
<comment type="caution">
    <text evidence="15">The sequence shown here is derived from an EMBL/GenBank/DDBJ whole genome shotgun (WGS) entry which is preliminary data.</text>
</comment>
<evidence type="ECO:0000313" key="17">
    <source>
        <dbReference type="EMBL" id="PLT89520.1"/>
    </source>
</evidence>
<reference evidence="26 27" key="1">
    <citation type="journal article" date="2017" name="Genome Med.">
        <title>A novel Ruminococcus gnavus clade enriched in inflammatory bowel disease patients.</title>
        <authorList>
            <person name="Hall A.B."/>
            <person name="Yassour M."/>
            <person name="Sauk J."/>
            <person name="Garner A."/>
            <person name="Jiang X."/>
            <person name="Arthur T."/>
            <person name="Lagoudas G.K."/>
            <person name="Vatanen T."/>
            <person name="Fornelos N."/>
            <person name="Wilson R."/>
            <person name="Bertha M."/>
            <person name="Cohen M."/>
            <person name="Garber J."/>
            <person name="Khalili H."/>
            <person name="Gevers D."/>
            <person name="Ananthakrishnan A.N."/>
            <person name="Kugathasan S."/>
            <person name="Lander E.S."/>
            <person name="Blainey P."/>
            <person name="Vlamakis H."/>
            <person name="Xavier R.J."/>
            <person name="Huttenhower C."/>
        </authorList>
    </citation>
    <scope>NUCLEOTIDE SEQUENCE [LARGE SCALE GENOMIC DNA]</scope>
    <source>
        <strain evidence="14 27">RJX1118</strain>
        <strain evidence="15 28">RJX1124</strain>
        <strain evidence="16 29">RJX1125</strain>
        <strain evidence="17 26">RJX1128</strain>
    </source>
</reference>
<evidence type="ECO:0000313" key="31">
    <source>
        <dbReference type="Proteomes" id="UP000283834"/>
    </source>
</evidence>
<evidence type="ECO:0000313" key="12">
    <source>
        <dbReference type="EMBL" id="NSI56896.1"/>
    </source>
</evidence>
<dbReference type="Proteomes" id="UP001149331">
    <property type="component" value="Unassembled WGS sequence"/>
</dbReference>
<comment type="function">
    <text evidence="2">Prevents the cell division inhibition by proteins MinC and MinD at internal division sites while permitting inhibition at polar sites. This ensures cell division at the proper site by restricting the formation of a division septum at the midpoint of the long axis of the cell.</text>
</comment>
<dbReference type="EMBL" id="JAAIRV010000001">
    <property type="protein sequence ID" value="NSI56896.1"/>
    <property type="molecule type" value="Genomic_DNA"/>
</dbReference>
<dbReference type="Proteomes" id="UP001297370">
    <property type="component" value="Unassembled WGS sequence"/>
</dbReference>
<evidence type="ECO:0000313" key="11">
    <source>
        <dbReference type="EMBL" id="NSI18068.1"/>
    </source>
</evidence>
<evidence type="ECO:0000313" key="33">
    <source>
        <dbReference type="Proteomes" id="UP000283992"/>
    </source>
</evidence>
<dbReference type="EMBL" id="QRTJ01000003">
    <property type="protein sequence ID" value="RGQ70636.1"/>
    <property type="molecule type" value="Genomic_DNA"/>
</dbReference>
<evidence type="ECO:0000256" key="1">
    <source>
        <dbReference type="ARBA" id="ARBA00008168"/>
    </source>
</evidence>
<dbReference type="Proteomes" id="UP000283992">
    <property type="component" value="Unassembled WGS sequence"/>
</dbReference>
<dbReference type="InterPro" id="IPR036707">
    <property type="entry name" value="MinE_sf"/>
</dbReference>
<keyword evidence="15" id="KW-0131">Cell cycle</keyword>
<evidence type="ECO:0000313" key="10">
    <source>
        <dbReference type="EMBL" id="MDE1204055.1"/>
    </source>
</evidence>
<dbReference type="EMBL" id="NIHM01000003">
    <property type="protein sequence ID" value="PLT57281.1"/>
    <property type="molecule type" value="Genomic_DNA"/>
</dbReference>
<dbReference type="Proteomes" id="UP000283981">
    <property type="component" value="Unassembled WGS sequence"/>
</dbReference>
<dbReference type="EMBL" id="JAAIRM010000002">
    <property type="protein sequence ID" value="NSI18068.1"/>
    <property type="molecule type" value="Genomic_DNA"/>
</dbReference>
<dbReference type="EMBL" id="QSIR01000003">
    <property type="protein sequence ID" value="RHD08408.1"/>
    <property type="molecule type" value="Genomic_DNA"/>
</dbReference>
<evidence type="ECO:0000313" key="13">
    <source>
        <dbReference type="EMBL" id="NSI64642.1"/>
    </source>
</evidence>
<dbReference type="EMBL" id="NIHT01000001">
    <property type="protein sequence ID" value="PLT77764.1"/>
    <property type="molecule type" value="Genomic_DNA"/>
</dbReference>
<reference evidence="7" key="8">
    <citation type="submission" date="2022-12" db="EMBL/GenBank/DDBJ databases">
        <title>Genome of R. gnavus strain RSHDN_123.</title>
        <authorList>
            <person name="Abdugheni R."/>
        </authorList>
    </citation>
    <scope>NUCLEOTIDE SEQUENCE</scope>
    <source>
        <strain evidence="7">RSHDN_123</strain>
    </source>
</reference>
<evidence type="ECO:0000313" key="23">
    <source>
        <dbReference type="EMBL" id="RHG88293.1"/>
    </source>
</evidence>
<gene>
    <name evidence="14" type="ORF">CDL18_03570</name>
    <name evidence="17" type="ORF">CDL20_00590</name>
    <name evidence="16" type="ORF">CDL23_01290</name>
    <name evidence="15" type="ORF">CDL26_02795</name>
    <name evidence="24" type="ORF">DW142_01070</name>
    <name evidence="23" type="ORF">DW243_01465</name>
    <name evidence="22" type="ORF">DW270_02460</name>
    <name evidence="21" type="ORF">DW812_03560</name>
    <name evidence="20" type="ORF">DWX36_08890</name>
    <name evidence="19" type="ORF">DWY88_02630</name>
    <name evidence="25" type="ORF">DWZ50_05250</name>
    <name evidence="18" type="ORF">DXC31_05290</name>
    <name evidence="11" type="ORF">G4958_01595</name>
    <name evidence="13" type="ORF">G4981_05040</name>
    <name evidence="12" type="ORF">G4993_00540</name>
    <name evidence="4" type="ORF">LIQ08_05740</name>
    <name evidence="3" type="ORF">LIQ10_05095</name>
    <name evidence="10" type="ORF">O4N78_10825</name>
    <name evidence="7" type="ORF">O8D18_00485</name>
    <name evidence="6" type="ORF">OZZ16_00720</name>
    <name evidence="5" type="ORF">OZZ17_07615</name>
    <name evidence="9" type="ORF">PNU63_06975</name>
    <name evidence="8" type="ORF">PNW85_03330</name>
</gene>
<accession>A0A2N5PHB4</accession>
<dbReference type="EMBL" id="JAQMLR010000005">
    <property type="protein sequence ID" value="MDB8738519.1"/>
    <property type="molecule type" value="Genomic_DNA"/>
</dbReference>
<reference evidence="3" key="5">
    <citation type="submission" date="2021-10" db="EMBL/GenBank/DDBJ databases">
        <title>Collection of gut derived symbiotic bacterial strains cultured from healthy donors.</title>
        <authorList>
            <person name="Lin H."/>
            <person name="Littmann E."/>
            <person name="Claire K."/>
            <person name="Pamer E."/>
        </authorList>
    </citation>
    <scope>NUCLEOTIDE SEQUENCE</scope>
    <source>
        <strain evidence="4">MSK.23.18</strain>
        <strain evidence="3">MSK.23.4</strain>
    </source>
</reference>
<evidence type="ECO:0000313" key="24">
    <source>
        <dbReference type="EMBL" id="RHJ16243.1"/>
    </source>
</evidence>
<evidence type="ECO:0000313" key="15">
    <source>
        <dbReference type="EMBL" id="PLT74495.1"/>
    </source>
</evidence>
<dbReference type="EMBL" id="JAPZED010000001">
    <property type="protein sequence ID" value="MCZ7692532.1"/>
    <property type="molecule type" value="Genomic_DNA"/>
</dbReference>
<evidence type="ECO:0000313" key="14">
    <source>
        <dbReference type="EMBL" id="PLT57281.1"/>
    </source>
</evidence>
<evidence type="ECO:0000313" key="20">
    <source>
        <dbReference type="EMBL" id="RGT38776.1"/>
    </source>
</evidence>
<dbReference type="EMBL" id="QRQE01000009">
    <property type="protein sequence ID" value="RHM79099.1"/>
    <property type="molecule type" value="Genomic_DNA"/>
</dbReference>
<evidence type="ECO:0000313" key="34">
    <source>
        <dbReference type="Proteomes" id="UP000284472"/>
    </source>
</evidence>
<dbReference type="EMBL" id="QRLN01000001">
    <property type="protein sequence ID" value="RHJ16243.1"/>
    <property type="molecule type" value="Genomic_DNA"/>
</dbReference>
<dbReference type="Proteomes" id="UP000234840">
    <property type="component" value="Unassembled WGS sequence"/>
</dbReference>
<evidence type="ECO:0000313" key="8">
    <source>
        <dbReference type="EMBL" id="MDB8685709.1"/>
    </source>
</evidence>
<dbReference type="STRING" id="33038.GCA_900067245_00129"/>
<dbReference type="EMBL" id="JAJBOM010000005">
    <property type="protein sequence ID" value="MCB5618664.1"/>
    <property type="molecule type" value="Genomic_DNA"/>
</dbReference>
<dbReference type="Proteomes" id="UP000286137">
    <property type="component" value="Unassembled WGS sequence"/>
</dbReference>
<dbReference type="Pfam" id="PF03776">
    <property type="entry name" value="MinE"/>
    <property type="match status" value="1"/>
</dbReference>
<reference evidence="11" key="4">
    <citation type="submission" date="2020-02" db="EMBL/GenBank/DDBJ databases">
        <authorList>
            <person name="Littmann E."/>
            <person name="Sorbara M."/>
        </authorList>
    </citation>
    <scope>NUCLEOTIDE SEQUENCE</scope>
    <source>
        <strain evidence="13">MSK.11.9</strain>
        <strain evidence="12">MSK.15.32</strain>
        <strain evidence="11">MSK.22.53</strain>
    </source>
</reference>
<evidence type="ECO:0000313" key="21">
    <source>
        <dbReference type="EMBL" id="RHD08408.1"/>
    </source>
</evidence>
<evidence type="ECO:0000313" key="5">
    <source>
        <dbReference type="EMBL" id="MCZ0667411.1"/>
    </source>
</evidence>
<evidence type="ECO:0000313" key="16">
    <source>
        <dbReference type="EMBL" id="PLT77764.1"/>
    </source>
</evidence>
<dbReference type="EMBL" id="QRIS01000002">
    <property type="protein sequence ID" value="RHG88293.1"/>
    <property type="molecule type" value="Genomic_DNA"/>
</dbReference>
<dbReference type="Proteomes" id="UP001296643">
    <property type="component" value="Unassembled WGS sequence"/>
</dbReference>
<evidence type="ECO:0000313" key="27">
    <source>
        <dbReference type="Proteomes" id="UP000234849"/>
    </source>
</evidence>
<evidence type="ECO:0000313" key="25">
    <source>
        <dbReference type="EMBL" id="RHM79099.1"/>
    </source>
</evidence>
<dbReference type="GeneID" id="57432562"/>
<dbReference type="EMBL" id="JAAIRY010000005">
    <property type="protein sequence ID" value="NSI64642.1"/>
    <property type="molecule type" value="Genomic_DNA"/>
</dbReference>
<dbReference type="Proteomes" id="UP001076974">
    <property type="component" value="Unassembled WGS sequence"/>
</dbReference>
<evidence type="ECO:0000313" key="26">
    <source>
        <dbReference type="Proteomes" id="UP000234840"/>
    </source>
</evidence>
<dbReference type="Proteomes" id="UP000284472">
    <property type="component" value="Unassembled WGS sequence"/>
</dbReference>
<dbReference type="Proteomes" id="UP001296581">
    <property type="component" value="Unassembled WGS sequence"/>
</dbReference>
<dbReference type="Proteomes" id="UP001296580">
    <property type="component" value="Unassembled WGS sequence"/>
</dbReference>
<dbReference type="Proteomes" id="UP000234891">
    <property type="component" value="Unassembled WGS sequence"/>
</dbReference>
<dbReference type="GO" id="GO:0051301">
    <property type="term" value="P:cell division"/>
    <property type="evidence" value="ECO:0007669"/>
    <property type="project" value="UniProtKB-KW"/>
</dbReference>
<name>A0A2N5PHB4_MEDGN</name>
<reference evidence="8" key="9">
    <citation type="submission" date="2023-01" db="EMBL/GenBank/DDBJ databases">
        <title>Human gut microbiome strain richness.</title>
        <authorList>
            <person name="Chen-Liaw A."/>
        </authorList>
    </citation>
    <scope>NUCLEOTIDE SEQUENCE</scope>
    <source>
        <strain evidence="9">1001217st1_A9_1001217B_191108</strain>
        <strain evidence="8">RTP21484st1_H11_RTP21484_190118</strain>
    </source>
</reference>
<dbReference type="RefSeq" id="WP_004842884.1">
    <property type="nucleotide sequence ID" value="NZ_AP031446.1"/>
</dbReference>
<dbReference type="Proteomes" id="UP000234849">
    <property type="component" value="Unassembled WGS sequence"/>
</dbReference>
<comment type="similarity">
    <text evidence="1">Belongs to the MinE family.</text>
</comment>
<dbReference type="EMBL" id="JAQMLA010000006">
    <property type="protein sequence ID" value="MDB8685709.1"/>
    <property type="molecule type" value="Genomic_DNA"/>
</dbReference>
<evidence type="ECO:0000313" key="6">
    <source>
        <dbReference type="EMBL" id="MCZ0688452.1"/>
    </source>
</evidence>
<dbReference type="EMBL" id="JAPZEG010000012">
    <property type="protein sequence ID" value="MDE1204055.1"/>
    <property type="molecule type" value="Genomic_DNA"/>
</dbReference>
<evidence type="ECO:0000256" key="2">
    <source>
        <dbReference type="ARBA" id="ARBA00025265"/>
    </source>
</evidence>
<dbReference type="GO" id="GO:0032955">
    <property type="term" value="P:regulation of division septum assembly"/>
    <property type="evidence" value="ECO:0007669"/>
    <property type="project" value="InterPro"/>
</dbReference>
<evidence type="ECO:0000313" key="30">
    <source>
        <dbReference type="Proteomes" id="UP000260808"/>
    </source>
</evidence>
<dbReference type="InterPro" id="IPR005527">
    <property type="entry name" value="MinE"/>
</dbReference>
<dbReference type="EMBL" id="JAJBNC010000006">
    <property type="protein sequence ID" value="MCB5493120.1"/>
    <property type="molecule type" value="Genomic_DNA"/>
</dbReference>
<reference evidence="5" key="6">
    <citation type="submission" date="2022-11" db="EMBL/GenBank/DDBJ databases">
        <title>Temperate bacteriophages infecting mucin-degrading bacterium Ruminococcus gnavus from the human gut.</title>
        <authorList>
            <person name="Buttimer C."/>
        </authorList>
    </citation>
    <scope>NUCLEOTIDE SEQUENCE</scope>
    <source>
        <strain evidence="5">CCUG 49994</strain>
        <strain evidence="6">CCUG 52279</strain>
    </source>
</reference>
<dbReference type="Proteomes" id="UP000283834">
    <property type="component" value="Unassembled WGS sequence"/>
</dbReference>
<dbReference type="EMBL" id="NIHS01000003">
    <property type="protein sequence ID" value="PLT74495.1"/>
    <property type="molecule type" value="Genomic_DNA"/>
</dbReference>
<evidence type="ECO:0000313" key="9">
    <source>
        <dbReference type="EMBL" id="MDB8738519.1"/>
    </source>
</evidence>
<sequence>MSVPSVHIAKDRLRNLLIADRLMCTPDMSERMTSDIYYTISKYIELKPEAVQIEITHSDIHIKITGENN</sequence>
<reference evidence="10" key="7">
    <citation type="submission" date="2022-12" db="EMBL/GenBank/DDBJ databases">
        <title>Genome of R. gnavus strain RSHDN_120.</title>
        <authorList>
            <person name="Abdugheni R."/>
        </authorList>
    </citation>
    <scope>NUCLEOTIDE SEQUENCE</scope>
    <source>
        <strain evidence="10">RSHDN_120</strain>
    </source>
</reference>
<dbReference type="EMBL" id="QRIA01000002">
    <property type="protein sequence ID" value="RHG21881.1"/>
    <property type="molecule type" value="Genomic_DNA"/>
</dbReference>
<dbReference type="Proteomes" id="UP000285697">
    <property type="component" value="Unassembled WGS sequence"/>
</dbReference>
<dbReference type="EMBL" id="QRWQ01000007">
    <property type="protein sequence ID" value="RGT38776.1"/>
    <property type="molecule type" value="Genomic_DNA"/>
</dbReference>
<evidence type="ECO:0000313" key="37">
    <source>
        <dbReference type="Proteomes" id="UP000286137"/>
    </source>
</evidence>
<evidence type="ECO:0000313" key="28">
    <source>
        <dbReference type="Proteomes" id="UP000234891"/>
    </source>
</evidence>
<dbReference type="Proteomes" id="UP000260808">
    <property type="component" value="Unassembled WGS sequence"/>
</dbReference>
<evidence type="ECO:0000313" key="35">
    <source>
        <dbReference type="Proteomes" id="UP000285610"/>
    </source>
</evidence>
<evidence type="ECO:0000313" key="19">
    <source>
        <dbReference type="EMBL" id="RGQ70636.1"/>
    </source>
</evidence>
<proteinExistence type="inferred from homology"/>
<evidence type="ECO:0000313" key="29">
    <source>
        <dbReference type="Proteomes" id="UP000235093"/>
    </source>
</evidence>
<protein>
    <submittedName>
        <fullName evidence="15">Cell division topological specificity factor MinE</fullName>
    </submittedName>
</protein>
<evidence type="ECO:0000313" key="32">
    <source>
        <dbReference type="Proteomes" id="UP000283981"/>
    </source>
</evidence>
<reference evidence="11" key="3">
    <citation type="journal article" date="2020" name="Cell Host Microbe">
        <title>Functional and Genomic Variation between Human-Derived Isolates of Lachnospiraceae Reveals Inter- and Intra-Species Diversity.</title>
        <authorList>
            <person name="Sorbara M.T."/>
            <person name="Littmann E.R."/>
            <person name="Fontana E."/>
            <person name="Moody T.U."/>
            <person name="Kohout C.E."/>
            <person name="Gjonbalaj M."/>
            <person name="Eaton V."/>
            <person name="Seok R."/>
            <person name="Leiner I.M."/>
            <person name="Pamer E.G."/>
        </authorList>
    </citation>
    <scope>NUCLEOTIDE SEQUENCE</scope>
    <source>
        <strain evidence="13">MSK.11.9</strain>
        <strain evidence="12">MSK.15.32</strain>
        <strain evidence="11">MSK.22.53</strain>
    </source>
</reference>
<evidence type="ECO:0000313" key="22">
    <source>
        <dbReference type="EMBL" id="RHG21881.1"/>
    </source>
</evidence>
<evidence type="ECO:0000313" key="7">
    <source>
        <dbReference type="EMBL" id="MCZ7692532.1"/>
    </source>
</evidence>
<dbReference type="EMBL" id="NIHW01000001">
    <property type="protein sequence ID" value="PLT89520.1"/>
    <property type="molecule type" value="Genomic_DNA"/>
</dbReference>
<evidence type="ECO:0000313" key="3">
    <source>
        <dbReference type="EMBL" id="MCB5493120.1"/>
    </source>
</evidence>
<dbReference type="EMBL" id="QSSX01000009">
    <property type="protein sequence ID" value="RGM23993.1"/>
    <property type="molecule type" value="Genomic_DNA"/>
</dbReference>
<reference evidence="30 31" key="2">
    <citation type="submission" date="2018-08" db="EMBL/GenBank/DDBJ databases">
        <title>A genome reference for cultivated species of the human gut microbiota.</title>
        <authorList>
            <person name="Zou Y."/>
            <person name="Xue W."/>
            <person name="Luo G."/>
        </authorList>
    </citation>
    <scope>NUCLEOTIDE SEQUENCE [LARGE SCALE GENOMIC DNA]</scope>
    <source>
        <strain evidence="20 31">AF19-16AC</strain>
        <strain evidence="19 37">AF27-4BH</strain>
        <strain evidence="25 35">AF33-12</strain>
        <strain evidence="24 33">AM12-54</strain>
        <strain evidence="23 32">AM21-18</strain>
        <strain evidence="22 36">AM22-7AC</strain>
        <strain evidence="21 34">AM32-6</strain>
        <strain evidence="18 30">TF01-20-2</strain>
    </source>
</reference>